<name>A0A4Z2FDZ2_9TELE</name>
<dbReference type="EMBL" id="SRLO01001307">
    <property type="protein sequence ID" value="TNN39120.1"/>
    <property type="molecule type" value="Genomic_DNA"/>
</dbReference>
<feature type="region of interest" description="Disordered" evidence="1">
    <location>
        <begin position="63"/>
        <end position="110"/>
    </location>
</feature>
<evidence type="ECO:0000313" key="3">
    <source>
        <dbReference type="Proteomes" id="UP000314294"/>
    </source>
</evidence>
<gene>
    <name evidence="2" type="ORF">EYF80_050715</name>
</gene>
<evidence type="ECO:0000256" key="1">
    <source>
        <dbReference type="SAM" id="MobiDB-lite"/>
    </source>
</evidence>
<feature type="compositionally biased region" description="Basic and acidic residues" evidence="1">
    <location>
        <begin position="27"/>
        <end position="41"/>
    </location>
</feature>
<feature type="region of interest" description="Disordered" evidence="1">
    <location>
        <begin position="1"/>
        <end position="41"/>
    </location>
</feature>
<dbReference type="Proteomes" id="UP000314294">
    <property type="component" value="Unassembled WGS sequence"/>
</dbReference>
<reference evidence="2 3" key="1">
    <citation type="submission" date="2019-03" db="EMBL/GenBank/DDBJ databases">
        <title>First draft genome of Liparis tanakae, snailfish: a comprehensive survey of snailfish specific genes.</title>
        <authorList>
            <person name="Kim W."/>
            <person name="Song I."/>
            <person name="Jeong J.-H."/>
            <person name="Kim D."/>
            <person name="Kim S."/>
            <person name="Ryu S."/>
            <person name="Song J.Y."/>
            <person name="Lee S.K."/>
        </authorList>
    </citation>
    <scope>NUCLEOTIDE SEQUENCE [LARGE SCALE GENOMIC DNA]</scope>
    <source>
        <tissue evidence="2">Muscle</tissue>
    </source>
</reference>
<feature type="compositionally biased region" description="Acidic residues" evidence="1">
    <location>
        <begin position="13"/>
        <end position="26"/>
    </location>
</feature>
<proteinExistence type="predicted"/>
<accession>A0A4Z2FDZ2</accession>
<comment type="caution">
    <text evidence="2">The sequence shown here is derived from an EMBL/GenBank/DDBJ whole genome shotgun (WGS) entry which is preliminary data.</text>
</comment>
<dbReference type="AlphaFoldDB" id="A0A4Z2FDZ2"/>
<protein>
    <submittedName>
        <fullName evidence="2">Uncharacterized protein</fullName>
    </submittedName>
</protein>
<evidence type="ECO:0000313" key="2">
    <source>
        <dbReference type="EMBL" id="TNN39120.1"/>
    </source>
</evidence>
<organism evidence="2 3">
    <name type="scientific">Liparis tanakae</name>
    <name type="common">Tanaka's snailfish</name>
    <dbReference type="NCBI Taxonomy" id="230148"/>
    <lineage>
        <taxon>Eukaryota</taxon>
        <taxon>Metazoa</taxon>
        <taxon>Chordata</taxon>
        <taxon>Craniata</taxon>
        <taxon>Vertebrata</taxon>
        <taxon>Euteleostomi</taxon>
        <taxon>Actinopterygii</taxon>
        <taxon>Neopterygii</taxon>
        <taxon>Teleostei</taxon>
        <taxon>Neoteleostei</taxon>
        <taxon>Acanthomorphata</taxon>
        <taxon>Eupercaria</taxon>
        <taxon>Perciformes</taxon>
        <taxon>Cottioidei</taxon>
        <taxon>Cottales</taxon>
        <taxon>Liparidae</taxon>
        <taxon>Liparis</taxon>
    </lineage>
</organism>
<keyword evidence="3" id="KW-1185">Reference proteome</keyword>
<sequence>MSSTDALEYTGEREEEKEEEEEEEEQQEHIRGQKDSLLNHEQRDHFYYLDGVMRRKEKKASFILSESNRGGADPGLPPGPRGARSSGRSADGRTQEGQSSFFFLSAPIRF</sequence>